<feature type="compositionally biased region" description="Polar residues" evidence="1">
    <location>
        <begin position="71"/>
        <end position="81"/>
    </location>
</feature>
<accession>A0ABW5CES9</accession>
<name>A0ABW5CES9_9PROT</name>
<organism evidence="2 3">
    <name type="scientific">Phaeospirillum tilakii</name>
    <dbReference type="NCBI Taxonomy" id="741673"/>
    <lineage>
        <taxon>Bacteria</taxon>
        <taxon>Pseudomonadati</taxon>
        <taxon>Pseudomonadota</taxon>
        <taxon>Alphaproteobacteria</taxon>
        <taxon>Rhodospirillales</taxon>
        <taxon>Rhodospirillaceae</taxon>
        <taxon>Phaeospirillum</taxon>
    </lineage>
</organism>
<evidence type="ECO:0000313" key="2">
    <source>
        <dbReference type="EMBL" id="MFD2235789.1"/>
    </source>
</evidence>
<gene>
    <name evidence="2" type="ORF">ACFSNB_18520</name>
</gene>
<dbReference type="EMBL" id="JBHUIY010000082">
    <property type="protein sequence ID" value="MFD2235789.1"/>
    <property type="molecule type" value="Genomic_DNA"/>
</dbReference>
<sequence>MGLDLGSLTGLALNGANGASQIFSTSSSADEQSGLYRYQAQLAANDAAIANQNAAEAEAAGRAAEQRTRLRGNQSLGQQRAQAGASGFDLGSDTLADDFAGTAMESEVDALDVRNSFQRQANAYYRQAAAAGNLATLDGELADGAAARGNRSTGRSLLSSVGSVAGSWYGLGGL</sequence>
<dbReference type="Proteomes" id="UP001597296">
    <property type="component" value="Unassembled WGS sequence"/>
</dbReference>
<comment type="caution">
    <text evidence="2">The sequence shown here is derived from an EMBL/GenBank/DDBJ whole genome shotgun (WGS) entry which is preliminary data.</text>
</comment>
<keyword evidence="3" id="KW-1185">Reference proteome</keyword>
<proteinExistence type="predicted"/>
<evidence type="ECO:0000313" key="3">
    <source>
        <dbReference type="Proteomes" id="UP001597296"/>
    </source>
</evidence>
<reference evidence="3" key="1">
    <citation type="journal article" date="2019" name="Int. J. Syst. Evol. Microbiol.">
        <title>The Global Catalogue of Microorganisms (GCM) 10K type strain sequencing project: providing services to taxonomists for standard genome sequencing and annotation.</title>
        <authorList>
            <consortium name="The Broad Institute Genomics Platform"/>
            <consortium name="The Broad Institute Genome Sequencing Center for Infectious Disease"/>
            <person name="Wu L."/>
            <person name="Ma J."/>
        </authorList>
    </citation>
    <scope>NUCLEOTIDE SEQUENCE [LARGE SCALE GENOMIC DNA]</scope>
    <source>
        <strain evidence="3">KCTC 15012</strain>
    </source>
</reference>
<protein>
    <submittedName>
        <fullName evidence="2">Uncharacterized protein</fullName>
    </submittedName>
</protein>
<feature type="region of interest" description="Disordered" evidence="1">
    <location>
        <begin position="60"/>
        <end position="89"/>
    </location>
</feature>
<dbReference type="RefSeq" id="WP_377319275.1">
    <property type="nucleotide sequence ID" value="NZ_JBHUIY010000082.1"/>
</dbReference>
<evidence type="ECO:0000256" key="1">
    <source>
        <dbReference type="SAM" id="MobiDB-lite"/>
    </source>
</evidence>